<evidence type="ECO:0000256" key="4">
    <source>
        <dbReference type="ARBA" id="ARBA00022989"/>
    </source>
</evidence>
<dbReference type="GO" id="GO:0006824">
    <property type="term" value="P:cobalt ion transport"/>
    <property type="evidence" value="ECO:0007669"/>
    <property type="project" value="InterPro"/>
</dbReference>
<name>A0A0S6U7Q8_NEOTH</name>
<evidence type="ECO:0000313" key="7">
    <source>
        <dbReference type="EMBL" id="GAF25026.1"/>
    </source>
</evidence>
<sequence>MGNKSLPAWLLAEEYSPVRPGGRKRRPGFAEKTLRDLAHLGQEVLFSEELAGRRGWLQDLDPRCKLLSLLWLMVVAGLARHPLTLIVIYLGVILLAVQSRVPAGPFLKRVWLFVPLFTGIMVLPSIFNWVHQGDPLVVLFRLPAPLRLGPWQVPALLAITRQGLAGAGMLILRVGVAVSLGLLVTLTTRWAVLLRALRVLRVPRIFILTLTLTYRYIFLLLKLTEEMFVARQSRLVGRMDRRMNYRFLAGSMGNLLARAYFLSEEVYQAMLARGFKGEVRTKEDWRLTLPDYRRAAGIILAGIILLGGDHYLGW</sequence>
<dbReference type="GO" id="GO:0043190">
    <property type="term" value="C:ATP-binding cassette (ABC) transporter complex"/>
    <property type="evidence" value="ECO:0007669"/>
    <property type="project" value="InterPro"/>
</dbReference>
<dbReference type="InterPro" id="IPR012809">
    <property type="entry name" value="ECF_CbiQ"/>
</dbReference>
<feature type="transmembrane region" description="Helical" evidence="6">
    <location>
        <begin position="205"/>
        <end position="224"/>
    </location>
</feature>
<dbReference type="RefSeq" id="WP_025773134.1">
    <property type="nucleotide sequence ID" value="NZ_DF238840.1"/>
</dbReference>
<gene>
    <name evidence="7" type="ORF">MTY_0355</name>
</gene>
<feature type="transmembrane region" description="Helical" evidence="6">
    <location>
        <begin position="69"/>
        <end position="97"/>
    </location>
</feature>
<accession>A0A0S6U7Q8</accession>
<dbReference type="CDD" id="cd16914">
    <property type="entry name" value="EcfT"/>
    <property type="match status" value="1"/>
</dbReference>
<evidence type="ECO:0000256" key="3">
    <source>
        <dbReference type="ARBA" id="ARBA00022692"/>
    </source>
</evidence>
<feature type="transmembrane region" description="Helical" evidence="6">
    <location>
        <begin position="170"/>
        <end position="193"/>
    </location>
</feature>
<organism evidence="7">
    <name type="scientific">Moorella thermoacetica Y72</name>
    <dbReference type="NCBI Taxonomy" id="1325331"/>
    <lineage>
        <taxon>Bacteria</taxon>
        <taxon>Bacillati</taxon>
        <taxon>Bacillota</taxon>
        <taxon>Clostridia</taxon>
        <taxon>Neomoorellales</taxon>
        <taxon>Neomoorellaceae</taxon>
        <taxon>Neomoorella</taxon>
    </lineage>
</organism>
<dbReference type="AlphaFoldDB" id="A0A0S6U7Q8"/>
<reference evidence="7" key="1">
    <citation type="journal article" date="2014" name="Gene">
        <title>Genome-guided analysis of transformation efficiency and carbon dioxide assimilation by Moorella thermoacetica Y72.</title>
        <authorList>
            <person name="Tsukahara K."/>
            <person name="Kita A."/>
            <person name="Nakashimada Y."/>
            <person name="Hoshino T."/>
            <person name="Murakami K."/>
        </authorList>
    </citation>
    <scope>NUCLEOTIDE SEQUENCE [LARGE SCALE GENOMIC DNA]</scope>
    <source>
        <strain evidence="7">Y72</strain>
    </source>
</reference>
<dbReference type="NCBIfam" id="TIGR02454">
    <property type="entry name" value="ECF_T_CbiQ"/>
    <property type="match status" value="1"/>
</dbReference>
<evidence type="ECO:0000256" key="6">
    <source>
        <dbReference type="SAM" id="Phobius"/>
    </source>
</evidence>
<comment type="subcellular location">
    <subcellularLocation>
        <location evidence="1">Cell membrane</location>
        <topology evidence="1">Multi-pass membrane protein</topology>
    </subcellularLocation>
</comment>
<feature type="transmembrane region" description="Helical" evidence="6">
    <location>
        <begin position="109"/>
        <end position="130"/>
    </location>
</feature>
<evidence type="ECO:0000256" key="5">
    <source>
        <dbReference type="ARBA" id="ARBA00023136"/>
    </source>
</evidence>
<dbReference type="InterPro" id="IPR051611">
    <property type="entry name" value="ECF_transporter_component"/>
</dbReference>
<dbReference type="InterPro" id="IPR003339">
    <property type="entry name" value="ABC/ECF_trnsptr_transmembrane"/>
</dbReference>
<keyword evidence="4 6" id="KW-1133">Transmembrane helix</keyword>
<evidence type="ECO:0000256" key="1">
    <source>
        <dbReference type="ARBA" id="ARBA00004651"/>
    </source>
</evidence>
<dbReference type="Proteomes" id="UP000063718">
    <property type="component" value="Unassembled WGS sequence"/>
</dbReference>
<dbReference type="PANTHER" id="PTHR34857:SF2">
    <property type="entry name" value="SLL0384 PROTEIN"/>
    <property type="match status" value="1"/>
</dbReference>
<evidence type="ECO:0000256" key="2">
    <source>
        <dbReference type="ARBA" id="ARBA00022475"/>
    </source>
</evidence>
<dbReference type="Pfam" id="PF02361">
    <property type="entry name" value="CbiQ"/>
    <property type="match status" value="1"/>
</dbReference>
<keyword evidence="3 6" id="KW-0812">Transmembrane</keyword>
<dbReference type="EMBL" id="DF238840">
    <property type="protein sequence ID" value="GAF25026.1"/>
    <property type="molecule type" value="Genomic_DNA"/>
</dbReference>
<keyword evidence="5 6" id="KW-0472">Membrane</keyword>
<dbReference type="PANTHER" id="PTHR34857">
    <property type="entry name" value="SLL0384 PROTEIN"/>
    <property type="match status" value="1"/>
</dbReference>
<proteinExistence type="predicted"/>
<keyword evidence="2" id="KW-1003">Cell membrane</keyword>
<protein>
    <submittedName>
        <fullName evidence="7">ABC-type cobalt transport system, permease component CbiQ and related transporters</fullName>
    </submittedName>
</protein>